<feature type="compositionally biased region" description="Polar residues" evidence="1">
    <location>
        <begin position="1"/>
        <end position="19"/>
    </location>
</feature>
<dbReference type="RefSeq" id="WP_317546324.1">
    <property type="nucleotide sequence ID" value="NZ_JAWLKB010000067.1"/>
</dbReference>
<evidence type="ECO:0000313" key="4">
    <source>
        <dbReference type="Proteomes" id="UP001185927"/>
    </source>
</evidence>
<feature type="region of interest" description="Disordered" evidence="1">
    <location>
        <begin position="1"/>
        <end position="26"/>
    </location>
</feature>
<dbReference type="InterPro" id="IPR029476">
    <property type="entry name" value="DNase_NucA_NucB"/>
</dbReference>
<evidence type="ECO:0000313" key="3">
    <source>
        <dbReference type="EMBL" id="MDV6271691.1"/>
    </source>
</evidence>
<dbReference type="Pfam" id="PF14040">
    <property type="entry name" value="DNase_NucA_NucB"/>
    <property type="match status" value="1"/>
</dbReference>
<dbReference type="EMBL" id="JAWLKB010000067">
    <property type="protein sequence ID" value="MDV6271691.1"/>
    <property type="molecule type" value="Genomic_DNA"/>
</dbReference>
<gene>
    <name evidence="3" type="ORF">R3Q16_34440</name>
</gene>
<comment type="caution">
    <text evidence="3">The sequence shown here is derived from an EMBL/GenBank/DDBJ whole genome shotgun (WGS) entry which is preliminary data.</text>
</comment>
<sequence>MTRSTNATAIQGNRNSSCNKVPGPRPSGMDCDGYPFASTYEGGFTPGQGATARTYPNCDINLNWVTEIQPGNSAGLQGISMCLINRKANRSGGGVLTWFFKKNRMFDNEQFYVRGS</sequence>
<reference evidence="3 4" key="1">
    <citation type="submission" date="2023-10" db="EMBL/GenBank/DDBJ databases">
        <title>Development of a sustainable strategy for remediation of hydrocarbon-contaminated territories based on the waste exchange concept.</title>
        <authorList>
            <person name="Krivoruchko A."/>
        </authorList>
    </citation>
    <scope>NUCLEOTIDE SEQUENCE [LARGE SCALE GENOMIC DNA]</scope>
    <source>
        <strain evidence="3 4">IEGM 1203</strain>
    </source>
</reference>
<name>A0ABU4C604_RHOGO</name>
<proteinExistence type="predicted"/>
<feature type="domain" description="Deoxyribonuclease NucA/NucB" evidence="2">
    <location>
        <begin position="9"/>
        <end position="56"/>
    </location>
</feature>
<keyword evidence="4" id="KW-1185">Reference proteome</keyword>
<evidence type="ECO:0000259" key="2">
    <source>
        <dbReference type="Pfam" id="PF14040"/>
    </source>
</evidence>
<evidence type="ECO:0000256" key="1">
    <source>
        <dbReference type="SAM" id="MobiDB-lite"/>
    </source>
</evidence>
<accession>A0ABU4C604</accession>
<organism evidence="3 4">
    <name type="scientific">Rhodococcus globerulus</name>
    <dbReference type="NCBI Taxonomy" id="33008"/>
    <lineage>
        <taxon>Bacteria</taxon>
        <taxon>Bacillati</taxon>
        <taxon>Actinomycetota</taxon>
        <taxon>Actinomycetes</taxon>
        <taxon>Mycobacteriales</taxon>
        <taxon>Nocardiaceae</taxon>
        <taxon>Rhodococcus</taxon>
    </lineage>
</organism>
<protein>
    <recommendedName>
        <fullName evidence="2">Deoxyribonuclease NucA/NucB domain-containing protein</fullName>
    </recommendedName>
</protein>
<dbReference type="Proteomes" id="UP001185927">
    <property type="component" value="Unassembled WGS sequence"/>
</dbReference>